<sequence>MVLATVTATPCVKPDYAERVKECPEQDGDPQGNSMPPIPNDTAFRLGPILMFIAVLILSSRAEAECHEPIAPDDQIRRTLSVTATGVGVITAWGIANWDYFTKRPKSSSEGWFGQDTTEGGADKLGHLFTTYATAQGVSSLFEYWCFSPEDAALYGSLSSFAILGYMELGDAFSDYGVSYEDLVANAIGGLAGYYRYRYPSLARKVDLRWEVGFQPNQADITTDYENSKYLVALKLNGFDTLSNSFLRHVELHAGYYARGYSEPDERNERTLYMGIGLNLTDMFRRHGHRKTATFLNYYQPPATYIPAEKRLGH</sequence>
<dbReference type="Pfam" id="PF10043">
    <property type="entry name" value="DUF2279"/>
    <property type="match status" value="1"/>
</dbReference>
<organism evidence="1 2">
    <name type="scientific">Marinobacter salinus</name>
    <dbReference type="NCBI Taxonomy" id="1874317"/>
    <lineage>
        <taxon>Bacteria</taxon>
        <taxon>Pseudomonadati</taxon>
        <taxon>Pseudomonadota</taxon>
        <taxon>Gammaproteobacteria</taxon>
        <taxon>Pseudomonadales</taxon>
        <taxon>Marinobacteraceae</taxon>
        <taxon>Marinobacter</taxon>
    </lineage>
</organism>
<gene>
    <name evidence="1" type="ORF">BKP64_15890</name>
</gene>
<dbReference type="Proteomes" id="UP000177445">
    <property type="component" value="Chromosome"/>
</dbReference>
<evidence type="ECO:0008006" key="3">
    <source>
        <dbReference type="Google" id="ProtNLM"/>
    </source>
</evidence>
<name>A0A1D9GQ60_9GAMM</name>
<accession>A0A1D9GQ60</accession>
<evidence type="ECO:0000313" key="1">
    <source>
        <dbReference type="EMBL" id="AOY89530.1"/>
    </source>
</evidence>
<proteinExistence type="predicted"/>
<dbReference type="InterPro" id="IPR018736">
    <property type="entry name" value="DUF2279_periplasmic_lipo"/>
</dbReference>
<dbReference type="EMBL" id="CP017715">
    <property type="protein sequence ID" value="AOY89530.1"/>
    <property type="molecule type" value="Genomic_DNA"/>
</dbReference>
<dbReference type="KEGG" id="msq:BKP64_15890"/>
<evidence type="ECO:0000313" key="2">
    <source>
        <dbReference type="Proteomes" id="UP000177445"/>
    </source>
</evidence>
<reference evidence="1 2" key="1">
    <citation type="submission" date="2016-10" db="EMBL/GenBank/DDBJ databases">
        <title>Marinobacter salinus sp. nov., a moderately halophilic bacterium isolated from a tidal flat environment.</title>
        <authorList>
            <person name="Park S.-J."/>
        </authorList>
    </citation>
    <scope>NUCLEOTIDE SEQUENCE [LARGE SCALE GENOMIC DNA]</scope>
    <source>
        <strain evidence="1 2">Hb8</strain>
    </source>
</reference>
<keyword evidence="2" id="KW-1185">Reference proteome</keyword>
<dbReference type="STRING" id="1874317.BKP64_15890"/>
<protein>
    <recommendedName>
        <fullName evidence="3">DUF2279 domain-containing protein</fullName>
    </recommendedName>
</protein>
<dbReference type="AlphaFoldDB" id="A0A1D9GQ60"/>